<dbReference type="Proteomes" id="UP001164481">
    <property type="component" value="Chromosome"/>
</dbReference>
<dbReference type="GO" id="GO:0003684">
    <property type="term" value="F:damaged DNA binding"/>
    <property type="evidence" value="ECO:0007669"/>
    <property type="project" value="InterPro"/>
</dbReference>
<dbReference type="Gene3D" id="3.40.1170.60">
    <property type="match status" value="1"/>
</dbReference>
<dbReference type="GO" id="GO:0005829">
    <property type="term" value="C:cytosol"/>
    <property type="evidence" value="ECO:0007669"/>
    <property type="project" value="TreeGrafter"/>
</dbReference>
<dbReference type="Pfam" id="PF11798">
    <property type="entry name" value="IMS_HHH"/>
    <property type="match status" value="1"/>
</dbReference>
<comment type="similarity">
    <text evidence="1">Belongs to the DNA polymerase type-Y family.</text>
</comment>
<name>A0AAX3F0R8_MYCSY</name>
<evidence type="ECO:0000313" key="3">
    <source>
        <dbReference type="EMBL" id="UZW64749.1"/>
    </source>
</evidence>
<dbReference type="SUPFAM" id="SSF100879">
    <property type="entry name" value="Lesion bypass DNA polymerase (Y-family), little finger domain"/>
    <property type="match status" value="1"/>
</dbReference>
<dbReference type="GO" id="GO:0042276">
    <property type="term" value="P:error-prone translesion synthesis"/>
    <property type="evidence" value="ECO:0007669"/>
    <property type="project" value="TreeGrafter"/>
</dbReference>
<dbReference type="SUPFAM" id="SSF56672">
    <property type="entry name" value="DNA/RNA polymerases"/>
    <property type="match status" value="1"/>
</dbReference>
<dbReference type="InterPro" id="IPR001126">
    <property type="entry name" value="UmuC"/>
</dbReference>
<dbReference type="Gene3D" id="1.10.150.20">
    <property type="entry name" value="5' to 3' exonuclease, C-terminal subdomain"/>
    <property type="match status" value="1"/>
</dbReference>
<dbReference type="PROSITE" id="PS50173">
    <property type="entry name" value="UMUC"/>
    <property type="match status" value="1"/>
</dbReference>
<accession>A0AAX3F0R8</accession>
<protein>
    <submittedName>
        <fullName evidence="3">DNA polymerase IV</fullName>
    </submittedName>
</protein>
<feature type="domain" description="UmuC" evidence="2">
    <location>
        <begin position="9"/>
        <end position="189"/>
    </location>
</feature>
<dbReference type="RefSeq" id="WP_154221432.1">
    <property type="nucleotide sequence ID" value="NZ_CP034544.1"/>
</dbReference>
<dbReference type="Pfam" id="PF11799">
    <property type="entry name" value="IMS_C"/>
    <property type="match status" value="1"/>
</dbReference>
<reference evidence="3" key="2">
    <citation type="submission" date="2022-11" db="EMBL/GenBank/DDBJ databases">
        <title>complete genomes of mycoplasma synoviae ZX313 strain and SD2 strain.</title>
        <authorList>
            <person name="Zhong Q."/>
        </authorList>
    </citation>
    <scope>NUCLEOTIDE SEQUENCE</scope>
    <source>
        <strain evidence="3">SD2</strain>
    </source>
</reference>
<dbReference type="InterPro" id="IPR017961">
    <property type="entry name" value="DNA_pol_Y-fam_little_finger"/>
</dbReference>
<dbReference type="InterPro" id="IPR043128">
    <property type="entry name" value="Rev_trsase/Diguanyl_cyclase"/>
</dbReference>
<dbReference type="AlphaFoldDB" id="A0AAX3F0R8"/>
<evidence type="ECO:0000313" key="4">
    <source>
        <dbReference type="Proteomes" id="UP001164481"/>
    </source>
</evidence>
<dbReference type="InterPro" id="IPR036775">
    <property type="entry name" value="DNA_pol_Y-fam_lit_finger_sf"/>
</dbReference>
<sequence length="413" mass="47796">MNPNKKSFIFHIDFDSYFVSAVRTIKPYLKNKPVAIARSSYKSLAVSVSYELKAKGAKAGMTRGDILKIEPNTIFVSEDFSLYTNLSRKIFAYLQEKISHKILIASVDECYLDVNHLVNDEQKALNLAKYTQRKILEVFDIPITIGISTTKWYAKMTTNLNKPFGIGLTNKMNLINILNLPIIDFYGIGKSLAEKLKTLNIYYIKDLYAKNIEDLSLVEVFGTTAYKYLDALKFDKYEEIIPEIKKSKVIGHESSFENINIPQEEVLQRLKEIVALVSNRLRYSSLVSNTINVKARIQSKKWINKNKKIPQYCQEFKCFWKYAYEIYQKNYENKKLNSIGFSVSNLKSEYDLEINLNLFEKPIENSKAIEIANQINSIIKLNKVTTLGRYKKELENKKEKEKIESTFNSFLGK</sequence>
<dbReference type="Gene3D" id="3.30.70.270">
    <property type="match status" value="1"/>
</dbReference>
<dbReference type="Gene3D" id="3.30.1490.100">
    <property type="entry name" value="DNA polymerase, Y-family, little finger domain"/>
    <property type="match status" value="1"/>
</dbReference>
<evidence type="ECO:0000259" key="2">
    <source>
        <dbReference type="PROSITE" id="PS50173"/>
    </source>
</evidence>
<gene>
    <name evidence="3" type="ORF">OIE46_01615</name>
</gene>
<dbReference type="InterPro" id="IPR043502">
    <property type="entry name" value="DNA/RNA_pol_sf"/>
</dbReference>
<dbReference type="InterPro" id="IPR050116">
    <property type="entry name" value="DNA_polymerase-Y"/>
</dbReference>
<proteinExistence type="inferred from homology"/>
<dbReference type="Pfam" id="PF00817">
    <property type="entry name" value="IMS"/>
    <property type="match status" value="1"/>
</dbReference>
<dbReference type="PANTHER" id="PTHR11076">
    <property type="entry name" value="DNA REPAIR POLYMERASE UMUC / TRANSFERASE FAMILY MEMBER"/>
    <property type="match status" value="1"/>
</dbReference>
<reference evidence="3" key="1">
    <citation type="submission" date="2022-10" db="EMBL/GenBank/DDBJ databases">
        <authorList>
            <person name="Wei X."/>
        </authorList>
    </citation>
    <scope>NUCLEOTIDE SEQUENCE</scope>
    <source>
        <strain evidence="3">SD2</strain>
    </source>
</reference>
<dbReference type="PANTHER" id="PTHR11076:SF33">
    <property type="entry name" value="DNA POLYMERASE KAPPA"/>
    <property type="match status" value="1"/>
</dbReference>
<dbReference type="GO" id="GO:0009432">
    <property type="term" value="P:SOS response"/>
    <property type="evidence" value="ECO:0007669"/>
    <property type="project" value="TreeGrafter"/>
</dbReference>
<dbReference type="GO" id="GO:0006281">
    <property type="term" value="P:DNA repair"/>
    <property type="evidence" value="ECO:0007669"/>
    <property type="project" value="InterPro"/>
</dbReference>
<organism evidence="3 4">
    <name type="scientific">Mycoplasmopsis synoviae</name>
    <name type="common">Mycoplasma synoviae</name>
    <dbReference type="NCBI Taxonomy" id="2109"/>
    <lineage>
        <taxon>Bacteria</taxon>
        <taxon>Bacillati</taxon>
        <taxon>Mycoplasmatota</taxon>
        <taxon>Mycoplasmoidales</taxon>
        <taxon>Metamycoplasmataceae</taxon>
        <taxon>Mycoplasmopsis</taxon>
    </lineage>
</organism>
<dbReference type="InterPro" id="IPR024728">
    <property type="entry name" value="PolY_HhH_motif"/>
</dbReference>
<evidence type="ECO:0000256" key="1">
    <source>
        <dbReference type="ARBA" id="ARBA00010945"/>
    </source>
</evidence>
<dbReference type="GO" id="GO:0003887">
    <property type="term" value="F:DNA-directed DNA polymerase activity"/>
    <property type="evidence" value="ECO:0007669"/>
    <property type="project" value="TreeGrafter"/>
</dbReference>
<dbReference type="EMBL" id="CP107525">
    <property type="protein sequence ID" value="UZW64749.1"/>
    <property type="molecule type" value="Genomic_DNA"/>
</dbReference>